<dbReference type="EMBL" id="CP000554">
    <property type="protein sequence ID" value="ABM78204.1"/>
    <property type="molecule type" value="Genomic_DNA"/>
</dbReference>
<dbReference type="KEGG" id="pmf:P9303_14581"/>
<gene>
    <name evidence="1" type="ordered locus">P9303_14581</name>
</gene>
<sequence>MPLEVFFFGTAISGRKSQTIILPFCKALRQIARLWTPQRCCEFRSIGTPGVAISEAFNSGSRSVSAFI</sequence>
<evidence type="ECO:0000313" key="1">
    <source>
        <dbReference type="EMBL" id="ABM78204.1"/>
    </source>
</evidence>
<dbReference type="STRING" id="59922.P9303_14581"/>
<reference evidence="1 2" key="1">
    <citation type="journal article" date="2007" name="PLoS Genet.">
        <title>Patterns and implications of gene gain and loss in the evolution of Prochlorococcus.</title>
        <authorList>
            <person name="Kettler G.C."/>
            <person name="Martiny A.C."/>
            <person name="Huang K."/>
            <person name="Zucker J."/>
            <person name="Coleman M.L."/>
            <person name="Rodrigue S."/>
            <person name="Chen F."/>
            <person name="Lapidus A."/>
            <person name="Ferriera S."/>
            <person name="Johnson J."/>
            <person name="Steglich C."/>
            <person name="Church G.M."/>
            <person name="Richardson P."/>
            <person name="Chisholm S.W."/>
        </authorList>
    </citation>
    <scope>NUCLEOTIDE SEQUENCE [LARGE SCALE GENOMIC DNA]</scope>
    <source>
        <strain evidence="1 2">MIT 9303</strain>
    </source>
</reference>
<name>A2C9P4_PROM3</name>
<accession>A2C9P4</accession>
<protein>
    <submittedName>
        <fullName evidence="1">Uncharacterized protein</fullName>
    </submittedName>
</protein>
<proteinExistence type="predicted"/>
<dbReference type="HOGENOM" id="CLU_2790630_0_0_3"/>
<dbReference type="Proteomes" id="UP000002274">
    <property type="component" value="Chromosome"/>
</dbReference>
<evidence type="ECO:0000313" key="2">
    <source>
        <dbReference type="Proteomes" id="UP000002274"/>
    </source>
</evidence>
<organism evidence="1 2">
    <name type="scientific">Prochlorococcus marinus (strain MIT 9303)</name>
    <dbReference type="NCBI Taxonomy" id="59922"/>
    <lineage>
        <taxon>Bacteria</taxon>
        <taxon>Bacillati</taxon>
        <taxon>Cyanobacteriota</taxon>
        <taxon>Cyanophyceae</taxon>
        <taxon>Synechococcales</taxon>
        <taxon>Prochlorococcaceae</taxon>
        <taxon>Prochlorococcus</taxon>
    </lineage>
</organism>
<dbReference type="AlphaFoldDB" id="A2C9P4"/>